<dbReference type="Pfam" id="PF02021">
    <property type="entry name" value="UPF0102"/>
    <property type="match status" value="1"/>
</dbReference>
<name>A0ABT4ZDY8_9RHOB</name>
<accession>A0ABT4ZDY8</accession>
<evidence type="ECO:0000313" key="2">
    <source>
        <dbReference type="EMBL" id="MDB6177499.1"/>
    </source>
</evidence>
<comment type="similarity">
    <text evidence="1">Belongs to the UPF0102 family.</text>
</comment>
<evidence type="ECO:0000256" key="1">
    <source>
        <dbReference type="ARBA" id="ARBA00006738"/>
    </source>
</evidence>
<evidence type="ECO:0000313" key="3">
    <source>
        <dbReference type="Proteomes" id="UP001165641"/>
    </source>
</evidence>
<dbReference type="PANTHER" id="PTHR34039:SF1">
    <property type="entry name" value="UPF0102 PROTEIN YRAN"/>
    <property type="match status" value="1"/>
</dbReference>
<dbReference type="InterPro" id="IPR011335">
    <property type="entry name" value="Restrct_endonuc-II-like"/>
</dbReference>
<dbReference type="EMBL" id="JAQBIE010000009">
    <property type="protein sequence ID" value="MDB6177499.1"/>
    <property type="molecule type" value="Genomic_DNA"/>
</dbReference>
<comment type="caution">
    <text evidence="2">The sequence shown here is derived from an EMBL/GenBank/DDBJ whole genome shotgun (WGS) entry which is preliminary data.</text>
</comment>
<organism evidence="2 3">
    <name type="scientific">Paracoccus onchidii</name>
    <dbReference type="NCBI Taxonomy" id="3017813"/>
    <lineage>
        <taxon>Bacteria</taxon>
        <taxon>Pseudomonadati</taxon>
        <taxon>Pseudomonadota</taxon>
        <taxon>Alphaproteobacteria</taxon>
        <taxon>Rhodobacterales</taxon>
        <taxon>Paracoccaceae</taxon>
        <taxon>Paracoccus</taxon>
    </lineage>
</organism>
<gene>
    <name evidence="2" type="ORF">PAF17_08235</name>
</gene>
<dbReference type="InterPro" id="IPR003509">
    <property type="entry name" value="UPF0102_YraN-like"/>
</dbReference>
<dbReference type="Gene3D" id="3.40.1350.10">
    <property type="match status" value="1"/>
</dbReference>
<keyword evidence="3" id="KW-1185">Reference proteome</keyword>
<reference evidence="2" key="1">
    <citation type="submission" date="2022-12" db="EMBL/GenBank/DDBJ databases">
        <title>Paracoccus onchidii sp. nov., isolated from a marine invertebrate from the South China Sea.</title>
        <authorList>
            <person name="Xu S."/>
            <person name="Liu Z."/>
            <person name="Xu Y."/>
        </authorList>
    </citation>
    <scope>NUCLEOTIDE SEQUENCE</scope>
    <source>
        <strain evidence="2">Z330</strain>
    </source>
</reference>
<dbReference type="SUPFAM" id="SSF52980">
    <property type="entry name" value="Restriction endonuclease-like"/>
    <property type="match status" value="1"/>
</dbReference>
<protein>
    <submittedName>
        <fullName evidence="2">YraN family protein</fullName>
    </submittedName>
</protein>
<proteinExistence type="inferred from homology"/>
<dbReference type="Proteomes" id="UP001165641">
    <property type="component" value="Unassembled WGS sequence"/>
</dbReference>
<sequence length="131" mass="14203">MSDQAGTAPVARRNRGALANLSGALAEDCVARHLDMSGAEILHRRWRGTCGEIDMIARIGACTVFIEVKQARTHQLAAQRLGQAQMRRICRAAAEFSSLCPDDVCAEMRFDAALVDAAGRVEIIENAFDTT</sequence>
<dbReference type="RefSeq" id="WP_271888619.1">
    <property type="nucleotide sequence ID" value="NZ_JAQBIE010000009.1"/>
</dbReference>
<dbReference type="InterPro" id="IPR011856">
    <property type="entry name" value="tRNA_endonuc-like_dom_sf"/>
</dbReference>
<dbReference type="PANTHER" id="PTHR34039">
    <property type="entry name" value="UPF0102 PROTEIN YRAN"/>
    <property type="match status" value="1"/>
</dbReference>